<evidence type="ECO:0000256" key="2">
    <source>
        <dbReference type="ARBA" id="ARBA00022832"/>
    </source>
</evidence>
<dbReference type="Proteomes" id="UP001595528">
    <property type="component" value="Unassembled WGS sequence"/>
</dbReference>
<dbReference type="InterPro" id="IPR029045">
    <property type="entry name" value="ClpP/crotonase-like_dom_sf"/>
</dbReference>
<dbReference type="Pfam" id="PF00378">
    <property type="entry name" value="ECH_1"/>
    <property type="match status" value="1"/>
</dbReference>
<evidence type="ECO:0000313" key="10">
    <source>
        <dbReference type="EMBL" id="MFC3231155.1"/>
    </source>
</evidence>
<dbReference type="PANTHER" id="PTHR48075:SF7">
    <property type="entry name" value="3-HYDROXYACYL-COA DEHYDROGENASE-RELATED"/>
    <property type="match status" value="1"/>
</dbReference>
<keyword evidence="11" id="KW-1185">Reference proteome</keyword>
<comment type="catalytic activity">
    <reaction evidence="7">
        <text>a (3S)-3-hydroxyacyl-CoA + NAD(+) = a 3-oxoacyl-CoA + NADH + H(+)</text>
        <dbReference type="Rhea" id="RHEA:22432"/>
        <dbReference type="ChEBI" id="CHEBI:15378"/>
        <dbReference type="ChEBI" id="CHEBI:57318"/>
        <dbReference type="ChEBI" id="CHEBI:57540"/>
        <dbReference type="ChEBI" id="CHEBI:57945"/>
        <dbReference type="ChEBI" id="CHEBI:90726"/>
        <dbReference type="EC" id="1.1.1.35"/>
    </reaction>
</comment>
<dbReference type="InterPro" id="IPR006176">
    <property type="entry name" value="3-OHacyl-CoA_DH_NAD-bd"/>
</dbReference>
<feature type="domain" description="3-hydroxyacyl-CoA dehydrogenase NAD binding" evidence="9">
    <location>
        <begin position="7"/>
        <end position="200"/>
    </location>
</feature>
<comment type="caution">
    <text evidence="10">The sequence shown here is derived from an EMBL/GenBank/DDBJ whole genome shotgun (WGS) entry which is preliminary data.</text>
</comment>
<evidence type="ECO:0000256" key="6">
    <source>
        <dbReference type="ARBA" id="ARBA00023098"/>
    </source>
</evidence>
<name>A0ABV7L9G5_9PROT</name>
<dbReference type="CDD" id="cd06558">
    <property type="entry name" value="crotonase-like"/>
    <property type="match status" value="1"/>
</dbReference>
<dbReference type="SUPFAM" id="SSF52096">
    <property type="entry name" value="ClpP/crotonase"/>
    <property type="match status" value="1"/>
</dbReference>
<evidence type="ECO:0000256" key="5">
    <source>
        <dbReference type="ARBA" id="ARBA00023027"/>
    </source>
</evidence>
<dbReference type="EMBL" id="JBHRTR010000054">
    <property type="protein sequence ID" value="MFC3231155.1"/>
    <property type="molecule type" value="Genomic_DNA"/>
</dbReference>
<comment type="pathway">
    <text evidence="1">Lipid metabolism; fatty acid beta-oxidation.</text>
</comment>
<dbReference type="Pfam" id="PF02737">
    <property type="entry name" value="3HCDH_N"/>
    <property type="match status" value="1"/>
</dbReference>
<keyword evidence="5" id="KW-0520">NAD</keyword>
<keyword evidence="6" id="KW-0443">Lipid metabolism</keyword>
<proteinExistence type="predicted"/>
<evidence type="ECO:0000256" key="4">
    <source>
        <dbReference type="ARBA" id="ARBA00023002"/>
    </source>
</evidence>
<dbReference type="Gene3D" id="1.10.1040.50">
    <property type="match status" value="1"/>
</dbReference>
<dbReference type="Gene3D" id="3.90.226.10">
    <property type="entry name" value="2-enoyl-CoA Hydratase, Chain A, domain 1"/>
    <property type="match status" value="1"/>
</dbReference>
<sequence>MTRKIEKVAVIGAGVMGAAIAAHVANAGHTCLLLDIVPKDANGGDAGNDSASRSRLATQAVQRMLKDRPAPFMHPSFAKRVIPGNLEDDLDKLADVDWICEAIIENPKIKQDLYGRLDKVRKAGSIVSSNTSTIPLHRLTEGLPDGFRRDFAITHFFNPPRYMRLLEVVGGADTDPAAIAALSDFGDRALGKEVVPAKDTPGFIANRIGIYWSYLAMQAAFDLGLSVEEADAICGRPMGIPKTGIFGLGDLTGLDLAPHVNESMLALLPDSDPFVQMYRADGPLVATVSKMIEEGYTGRKGKGGFYRARGKEVRDLATGEYRPKQRPDLDSIKAARKGLQALVEHDDRGGRYAWEVLAGTLSYAASLVPEIADDIVAVDRAMRTGYAWKWGPFELIDRLGSGWFAEKLEADGRAVPAILKAADGRPFYKEEGETAYALTPGGDYAAIPVADDAWMLADLKRGRAPIASNKGASLWDVGDGVACLELHTKMNAIDADIMAMVVQASKLHSKGYKALIIGHDGDNFSVGANVGLGLFQANIAMWPMLEQGISEGQRAYKALKYAPFPVVAAPAGMALGGGCEICLHADAIQAHAESYMGLVEVGVGLLPAWGGCKELLTRATLNKRRPGGPMPPIAEVFEAIAQAKVATSAAEARDMHILRKGDGITMNRRRLLADAKAKALSLVEGYQPPEPAVLNLPGPSARAALNMAVEGFVTQGKATAYDAVVAAEVARVLSGGDTDITEEVTEDKLLALEREGEMRLFRNEATLARISHMLETGKPLRN</sequence>
<dbReference type="PANTHER" id="PTHR48075">
    <property type="entry name" value="3-HYDROXYACYL-COA DEHYDROGENASE FAMILY PROTEIN"/>
    <property type="match status" value="1"/>
</dbReference>
<evidence type="ECO:0000256" key="1">
    <source>
        <dbReference type="ARBA" id="ARBA00005005"/>
    </source>
</evidence>
<keyword evidence="4" id="KW-0560">Oxidoreductase</keyword>
<protein>
    <submittedName>
        <fullName evidence="10">3-hydroxyacyl-CoA dehydrogenase NAD-binding domain-containing protein</fullName>
    </submittedName>
</protein>
<gene>
    <name evidence="10" type="ORF">ACFOGJ_28160</name>
</gene>
<dbReference type="SUPFAM" id="SSF48179">
    <property type="entry name" value="6-phosphogluconate dehydrogenase C-terminal domain-like"/>
    <property type="match status" value="2"/>
</dbReference>
<evidence type="ECO:0000256" key="7">
    <source>
        <dbReference type="ARBA" id="ARBA00049556"/>
    </source>
</evidence>
<evidence type="ECO:0000259" key="8">
    <source>
        <dbReference type="Pfam" id="PF00725"/>
    </source>
</evidence>
<evidence type="ECO:0000256" key="3">
    <source>
        <dbReference type="ARBA" id="ARBA00022963"/>
    </source>
</evidence>
<keyword evidence="2" id="KW-0276">Fatty acid metabolism</keyword>
<dbReference type="InterPro" id="IPR008927">
    <property type="entry name" value="6-PGluconate_DH-like_C_sf"/>
</dbReference>
<dbReference type="InterPro" id="IPR036291">
    <property type="entry name" value="NAD(P)-bd_dom_sf"/>
</dbReference>
<dbReference type="RefSeq" id="WP_379906619.1">
    <property type="nucleotide sequence ID" value="NZ_JBHRTR010000054.1"/>
</dbReference>
<dbReference type="InterPro" id="IPR001753">
    <property type="entry name" value="Enoyl-CoA_hydra/iso"/>
</dbReference>
<evidence type="ECO:0000259" key="9">
    <source>
        <dbReference type="Pfam" id="PF02737"/>
    </source>
</evidence>
<evidence type="ECO:0000313" key="11">
    <source>
        <dbReference type="Proteomes" id="UP001595528"/>
    </source>
</evidence>
<accession>A0ABV7L9G5</accession>
<dbReference type="SUPFAM" id="SSF51735">
    <property type="entry name" value="NAD(P)-binding Rossmann-fold domains"/>
    <property type="match status" value="1"/>
</dbReference>
<keyword evidence="3" id="KW-0442">Lipid degradation</keyword>
<feature type="domain" description="3-hydroxyacyl-CoA dehydrogenase C-terminal" evidence="8">
    <location>
        <begin position="202"/>
        <end position="307"/>
    </location>
</feature>
<dbReference type="InterPro" id="IPR006108">
    <property type="entry name" value="3HC_DH_C"/>
</dbReference>
<reference evidence="11" key="1">
    <citation type="journal article" date="2019" name="Int. J. Syst. Evol. Microbiol.">
        <title>The Global Catalogue of Microorganisms (GCM) 10K type strain sequencing project: providing services to taxonomists for standard genome sequencing and annotation.</title>
        <authorList>
            <consortium name="The Broad Institute Genomics Platform"/>
            <consortium name="The Broad Institute Genome Sequencing Center for Infectious Disease"/>
            <person name="Wu L."/>
            <person name="Ma J."/>
        </authorList>
    </citation>
    <scope>NUCLEOTIDE SEQUENCE [LARGE SCALE GENOMIC DNA]</scope>
    <source>
        <strain evidence="11">KCTC 42964</strain>
    </source>
</reference>
<dbReference type="Gene3D" id="3.40.50.720">
    <property type="entry name" value="NAD(P)-binding Rossmann-like Domain"/>
    <property type="match status" value="1"/>
</dbReference>
<organism evidence="10 11">
    <name type="scientific">Marinibaculum pumilum</name>
    <dbReference type="NCBI Taxonomy" id="1766165"/>
    <lineage>
        <taxon>Bacteria</taxon>
        <taxon>Pseudomonadati</taxon>
        <taxon>Pseudomonadota</taxon>
        <taxon>Alphaproteobacteria</taxon>
        <taxon>Rhodospirillales</taxon>
        <taxon>Rhodospirillaceae</taxon>
        <taxon>Marinibaculum</taxon>
    </lineage>
</organism>
<dbReference type="Pfam" id="PF00725">
    <property type="entry name" value="3HCDH"/>
    <property type="match status" value="1"/>
</dbReference>